<feature type="repeat" description="WD" evidence="4">
    <location>
        <begin position="226"/>
        <end position="268"/>
    </location>
</feature>
<dbReference type="Gene3D" id="2.130.10.10">
    <property type="entry name" value="YVTN repeat-like/Quinoprotein amine dehydrogenase"/>
    <property type="match status" value="1"/>
</dbReference>
<dbReference type="InterPro" id="IPR036322">
    <property type="entry name" value="WD40_repeat_dom_sf"/>
</dbReference>
<name>A0A6M2DQ02_XENCH</name>
<accession>A0A6M2DQ02</accession>
<evidence type="ECO:0000256" key="3">
    <source>
        <dbReference type="ARBA" id="ARBA00022737"/>
    </source>
</evidence>
<dbReference type="Pfam" id="PF00400">
    <property type="entry name" value="WD40"/>
    <property type="match status" value="1"/>
</dbReference>
<feature type="domain" description="EIPR1-like beta-propeller" evidence="5">
    <location>
        <begin position="5"/>
        <end position="300"/>
    </location>
</feature>
<keyword evidence="3" id="KW-0677">Repeat</keyword>
<reference evidence="6" key="1">
    <citation type="submission" date="2020-03" db="EMBL/GenBank/DDBJ databases">
        <title>Transcriptomic Profiling of the Digestive Tract of the Rat Flea, Xenopsylla cheopis, Following Blood Feeding and Infection with Yersinia pestis.</title>
        <authorList>
            <person name="Bland D.M."/>
            <person name="Martens C.A."/>
            <person name="Virtaneva K."/>
            <person name="Kanakabandi K."/>
            <person name="Long D."/>
            <person name="Rosenke R."/>
            <person name="Saturday G.A."/>
            <person name="Hoyt F.H."/>
            <person name="Bruno D.P."/>
            <person name="Ribeiro J.M.C."/>
            <person name="Hinnebusch J."/>
        </authorList>
    </citation>
    <scope>NUCLEOTIDE SEQUENCE</scope>
</reference>
<dbReference type="SMART" id="SM00320">
    <property type="entry name" value="WD40"/>
    <property type="match status" value="3"/>
</dbReference>
<evidence type="ECO:0000259" key="5">
    <source>
        <dbReference type="Pfam" id="PF23609"/>
    </source>
</evidence>
<dbReference type="InterPro" id="IPR040323">
    <property type="entry name" value="EIPR1"/>
</dbReference>
<proteinExistence type="inferred from homology"/>
<sequence>MEDNNALIYGLEFQARALAAPQAESDTIRFLIGTQVLKQTSNQIHMVEVSDETDQLSTRVFQHSIGEIWKITCSPHKPNLLSTCYSAFKGVNPQWFVQSSLISLPNLSGNLPDENEAIEVITTMDTQKYGNEVKTTEFNPTDATKIACVVDSSVVIFDIGESTSLESTKSNLDNGKLQLQMSGKSCKLTSGKWSLDHQGNQFITFHETTIKAWDIRDSNQNSWTIEGGHRQMIRDLDCNPNKQFHIATCGDDGALKIWDYRNARSPVFARNDHSHWVWSVRYNSFHDQLLLTTSSDSRILLTCAVSVSSEIDDSGLIETEEHREKFKEGILHTYEVHEDSVYCGEWSPVDPWTFASLSYDGRLVISKIPRRYKQQLLL</sequence>
<evidence type="ECO:0000256" key="4">
    <source>
        <dbReference type="PROSITE-ProRule" id="PRU00221"/>
    </source>
</evidence>
<dbReference type="GO" id="GO:0016567">
    <property type="term" value="P:protein ubiquitination"/>
    <property type="evidence" value="ECO:0007669"/>
    <property type="project" value="TreeGrafter"/>
</dbReference>
<dbReference type="FunFam" id="2.130.10.10:FF:000732">
    <property type="entry name" value="EARP-interacting protein homolog"/>
    <property type="match status" value="1"/>
</dbReference>
<dbReference type="InterPro" id="IPR015943">
    <property type="entry name" value="WD40/YVTN_repeat-like_dom_sf"/>
</dbReference>
<evidence type="ECO:0000256" key="2">
    <source>
        <dbReference type="ARBA" id="ARBA00022574"/>
    </source>
</evidence>
<dbReference type="EMBL" id="GIIL01003191">
    <property type="protein sequence ID" value="NOV46917.1"/>
    <property type="molecule type" value="Transcribed_RNA"/>
</dbReference>
<dbReference type="InterPro" id="IPR059104">
    <property type="entry name" value="Beta-prop_EIPR1-like"/>
</dbReference>
<protein>
    <submittedName>
        <fullName evidence="6">Putative wd repeat protein</fullName>
    </submittedName>
</protein>
<dbReference type="PROSITE" id="PS50082">
    <property type="entry name" value="WD_REPEATS_2"/>
    <property type="match status" value="1"/>
</dbReference>
<comment type="similarity">
    <text evidence="1">Belongs to the WD repeat EIPR1 family.</text>
</comment>
<evidence type="ECO:0000256" key="1">
    <source>
        <dbReference type="ARBA" id="ARBA00005672"/>
    </source>
</evidence>
<dbReference type="AlphaFoldDB" id="A0A6M2DQ02"/>
<dbReference type="PANTHER" id="PTHR14205:SF15">
    <property type="entry name" value="EARP AND GARP COMPLEX-INTERACTING PROTEIN 1"/>
    <property type="match status" value="1"/>
</dbReference>
<dbReference type="PANTHER" id="PTHR14205">
    <property type="entry name" value="WD-REPEAT PROTEIN"/>
    <property type="match status" value="1"/>
</dbReference>
<dbReference type="InterPro" id="IPR001680">
    <property type="entry name" value="WD40_rpt"/>
</dbReference>
<keyword evidence="2 4" id="KW-0853">WD repeat</keyword>
<dbReference type="SUPFAM" id="SSF50978">
    <property type="entry name" value="WD40 repeat-like"/>
    <property type="match status" value="1"/>
</dbReference>
<dbReference type="PROSITE" id="PS50294">
    <property type="entry name" value="WD_REPEATS_REGION"/>
    <property type="match status" value="1"/>
</dbReference>
<evidence type="ECO:0000313" key="6">
    <source>
        <dbReference type="EMBL" id="NOV46917.1"/>
    </source>
</evidence>
<dbReference type="Pfam" id="PF23609">
    <property type="entry name" value="Beta-prop_EIPR1"/>
    <property type="match status" value="1"/>
</dbReference>
<organism evidence="6">
    <name type="scientific">Xenopsylla cheopis</name>
    <name type="common">Oriental rat flea</name>
    <name type="synonym">Pulex cheopis</name>
    <dbReference type="NCBI Taxonomy" id="163159"/>
    <lineage>
        <taxon>Eukaryota</taxon>
        <taxon>Metazoa</taxon>
        <taxon>Ecdysozoa</taxon>
        <taxon>Arthropoda</taxon>
        <taxon>Hexapoda</taxon>
        <taxon>Insecta</taxon>
        <taxon>Pterygota</taxon>
        <taxon>Neoptera</taxon>
        <taxon>Endopterygota</taxon>
        <taxon>Siphonaptera</taxon>
        <taxon>Pulicidae</taxon>
        <taxon>Xenopsyllinae</taxon>
        <taxon>Xenopsylla</taxon>
    </lineage>
</organism>